<comment type="caution">
    <text evidence="5">The sequence shown here is derived from an EMBL/GenBank/DDBJ whole genome shotgun (WGS) entry which is preliminary data.</text>
</comment>
<dbReference type="Proteomes" id="UP000548304">
    <property type="component" value="Unassembled WGS sequence"/>
</dbReference>
<keyword evidence="2" id="KW-0472">Membrane</keyword>
<reference evidence="5 6" key="1">
    <citation type="submission" date="2020-07" db="EMBL/GenBank/DDBJ databases">
        <title>Genomic Encyclopedia of Type Strains, Phase III (KMG-III): the genomes of soil and plant-associated and newly described type strains.</title>
        <authorList>
            <person name="Whitman W."/>
        </authorList>
    </citation>
    <scope>NUCLEOTIDE SEQUENCE [LARGE SCALE GENOMIC DNA]</scope>
    <source>
        <strain evidence="5 6">CECT 8576</strain>
    </source>
</reference>
<dbReference type="EMBL" id="JACBYW010000003">
    <property type="protein sequence ID" value="NYH78601.1"/>
    <property type="molecule type" value="Genomic_DNA"/>
</dbReference>
<evidence type="ECO:0000256" key="1">
    <source>
        <dbReference type="SAM" id="MobiDB-lite"/>
    </source>
</evidence>
<dbReference type="Pfam" id="PF02470">
    <property type="entry name" value="MlaD"/>
    <property type="match status" value="1"/>
</dbReference>
<dbReference type="InterPro" id="IPR052336">
    <property type="entry name" value="MlaD_Phospholipid_Transporter"/>
</dbReference>
<evidence type="ECO:0000313" key="5">
    <source>
        <dbReference type="EMBL" id="NYH78601.1"/>
    </source>
</evidence>
<feature type="region of interest" description="Disordered" evidence="1">
    <location>
        <begin position="359"/>
        <end position="413"/>
    </location>
</feature>
<feature type="transmembrane region" description="Helical" evidence="2">
    <location>
        <begin position="12"/>
        <end position="31"/>
    </location>
</feature>
<protein>
    <submittedName>
        <fullName evidence="5">Virulence factor Mce-like protein</fullName>
    </submittedName>
</protein>
<keyword evidence="2" id="KW-1133">Transmembrane helix</keyword>
<dbReference type="NCBIfam" id="TIGR00996">
    <property type="entry name" value="Mtu_fam_mce"/>
    <property type="match status" value="1"/>
</dbReference>
<dbReference type="GO" id="GO:0005576">
    <property type="term" value="C:extracellular region"/>
    <property type="evidence" value="ECO:0007669"/>
    <property type="project" value="TreeGrafter"/>
</dbReference>
<name>A0A852YVC9_9ACTN</name>
<evidence type="ECO:0000313" key="6">
    <source>
        <dbReference type="Proteomes" id="UP000548304"/>
    </source>
</evidence>
<evidence type="ECO:0000259" key="4">
    <source>
        <dbReference type="Pfam" id="PF11887"/>
    </source>
</evidence>
<sequence length="413" mass="44367">MSRLGKPPFTRGLALGSVFVLLVSVAVWWVFFGVDQRRVVAYFDDAVGLYEGGEVRVLGVRVGSVDTVTPQPERVRVEMSVRRELKIPANAGAAVVSPSVVSGRFVQLTPVYENGPTLKDGATIPNERTVTPVEIDEVYNSLNELSEALGPKGANSDGELSEMLDTGAENLEGNGELISRTLRDLGEAGSTLSGSSEDLFATVDKLQKVTSNLADNDGEVRRFNSQMREINELLASQRDDLDTALSELALALNKVKSFVRTNKDKLHSNVEQLDSIAKVVSRQNKALRETLTKAPLALGNLQNSYNAASGTLDTRANLNELRQPPLVLLCKLLKQVRPESGNDASELANVPEGLRSGCESAQNFLDGGGKLPNPAETISKLQRGQRPDLPLPLRTSSDRVFGDSDGSGSGGQG</sequence>
<dbReference type="InterPro" id="IPR024516">
    <property type="entry name" value="Mce_C"/>
</dbReference>
<dbReference type="Pfam" id="PF11887">
    <property type="entry name" value="Mce4_CUP1"/>
    <property type="match status" value="1"/>
</dbReference>
<organism evidence="5 6">
    <name type="scientific">Actinopolyspora biskrensis</name>
    <dbReference type="NCBI Taxonomy" id="1470178"/>
    <lineage>
        <taxon>Bacteria</taxon>
        <taxon>Bacillati</taxon>
        <taxon>Actinomycetota</taxon>
        <taxon>Actinomycetes</taxon>
        <taxon>Actinopolysporales</taxon>
        <taxon>Actinopolysporaceae</taxon>
        <taxon>Actinopolyspora</taxon>
    </lineage>
</organism>
<accession>A0A852YVC9</accession>
<dbReference type="AlphaFoldDB" id="A0A852YVC9"/>
<keyword evidence="2" id="KW-0812">Transmembrane</keyword>
<keyword evidence="6" id="KW-1185">Reference proteome</keyword>
<feature type="domain" description="Mce/MlaD" evidence="3">
    <location>
        <begin position="37"/>
        <end position="110"/>
    </location>
</feature>
<gene>
    <name evidence="5" type="ORF">FHR84_001926</name>
</gene>
<dbReference type="PANTHER" id="PTHR33371">
    <property type="entry name" value="INTERMEMBRANE PHOSPHOLIPID TRANSPORT SYSTEM BINDING PROTEIN MLAD-RELATED"/>
    <property type="match status" value="1"/>
</dbReference>
<proteinExistence type="predicted"/>
<evidence type="ECO:0000256" key="2">
    <source>
        <dbReference type="SAM" id="Phobius"/>
    </source>
</evidence>
<dbReference type="InterPro" id="IPR005693">
    <property type="entry name" value="Mce"/>
</dbReference>
<dbReference type="InterPro" id="IPR003399">
    <property type="entry name" value="Mce/MlaD"/>
</dbReference>
<evidence type="ECO:0000259" key="3">
    <source>
        <dbReference type="Pfam" id="PF02470"/>
    </source>
</evidence>
<dbReference type="PANTHER" id="PTHR33371:SF4">
    <property type="entry name" value="INTERMEMBRANE PHOSPHOLIPID TRANSPORT SYSTEM BINDING PROTEIN MLAD"/>
    <property type="match status" value="1"/>
</dbReference>
<dbReference type="RefSeq" id="WP_179535087.1">
    <property type="nucleotide sequence ID" value="NZ_JACBYW010000003.1"/>
</dbReference>
<feature type="domain" description="Mammalian cell entry C-terminal" evidence="4">
    <location>
        <begin position="117"/>
        <end position="310"/>
    </location>
</feature>